<dbReference type="Proteomes" id="UP000658127">
    <property type="component" value="Unassembled WGS sequence"/>
</dbReference>
<dbReference type="EMBL" id="BMNE01000001">
    <property type="protein sequence ID" value="GGN66155.1"/>
    <property type="molecule type" value="Genomic_DNA"/>
</dbReference>
<evidence type="ECO:0000313" key="2">
    <source>
        <dbReference type="Proteomes" id="UP000658127"/>
    </source>
</evidence>
<comment type="caution">
    <text evidence="1">The sequence shown here is derived from an EMBL/GenBank/DDBJ whole genome shotgun (WGS) entry which is preliminary data.</text>
</comment>
<sequence>MVVDALASVGVVDVAVFGIKATPIPRTTPARVPTPPIANKAVLVRILAPGLGAPARSPVGAVWGWA</sequence>
<proteinExistence type="predicted"/>
<reference evidence="2" key="1">
    <citation type="journal article" date="2019" name="Int. J. Syst. Evol. Microbiol.">
        <title>The Global Catalogue of Microorganisms (GCM) 10K type strain sequencing project: providing services to taxonomists for standard genome sequencing and annotation.</title>
        <authorList>
            <consortium name="The Broad Institute Genomics Platform"/>
            <consortium name="The Broad Institute Genome Sequencing Center for Infectious Disease"/>
            <person name="Wu L."/>
            <person name="Ma J."/>
        </authorList>
    </citation>
    <scope>NUCLEOTIDE SEQUENCE [LARGE SCALE GENOMIC DNA]</scope>
    <source>
        <strain evidence="2">CGMCC 4.7329</strain>
    </source>
</reference>
<protein>
    <submittedName>
        <fullName evidence="1">Uncharacterized protein</fullName>
    </submittedName>
</protein>
<name>A0ABQ2K2K8_9NOCA</name>
<organism evidence="1 2">
    <name type="scientific">Nocardia rhizosphaerihabitans</name>
    <dbReference type="NCBI Taxonomy" id="1691570"/>
    <lineage>
        <taxon>Bacteria</taxon>
        <taxon>Bacillati</taxon>
        <taxon>Actinomycetota</taxon>
        <taxon>Actinomycetes</taxon>
        <taxon>Mycobacteriales</taxon>
        <taxon>Nocardiaceae</taxon>
        <taxon>Nocardia</taxon>
    </lineage>
</organism>
<evidence type="ECO:0000313" key="1">
    <source>
        <dbReference type="EMBL" id="GGN66155.1"/>
    </source>
</evidence>
<accession>A0ABQ2K2K8</accession>
<keyword evidence="2" id="KW-1185">Reference proteome</keyword>
<gene>
    <name evidence="1" type="ORF">GCM10011610_00820</name>
</gene>